<dbReference type="SUPFAM" id="SSF100934">
    <property type="entry name" value="Heat shock protein 70kD (HSP70), C-terminal subdomain"/>
    <property type="match status" value="1"/>
</dbReference>
<dbReference type="SUPFAM" id="SSF53067">
    <property type="entry name" value="Actin-like ATPase domain"/>
    <property type="match status" value="1"/>
</dbReference>
<name>A0ABP8DNQ3_9ACTN</name>
<evidence type="ECO:0000313" key="5">
    <source>
        <dbReference type="EMBL" id="GAA4260400.1"/>
    </source>
</evidence>
<dbReference type="PANTHER" id="PTHR19375">
    <property type="entry name" value="HEAT SHOCK PROTEIN 70KDA"/>
    <property type="match status" value="1"/>
</dbReference>
<dbReference type="InterPro" id="IPR029048">
    <property type="entry name" value="HSP70_C_sf"/>
</dbReference>
<feature type="region of interest" description="Disordered" evidence="4">
    <location>
        <begin position="137"/>
        <end position="172"/>
    </location>
</feature>
<accession>A0ABP8DNQ3</accession>
<evidence type="ECO:0000256" key="3">
    <source>
        <dbReference type="ARBA" id="ARBA00023186"/>
    </source>
</evidence>
<evidence type="ECO:0000256" key="1">
    <source>
        <dbReference type="ARBA" id="ARBA00022741"/>
    </source>
</evidence>
<dbReference type="Gene3D" id="3.30.420.40">
    <property type="match status" value="1"/>
</dbReference>
<sequence length="219" mass="23822">MSILDVGDGVVEVRATAGDTHLGGDDFDRRLVDHLAEDFSRDSGIELRKDPQARADDARLREAVDARNGLDSVAYQVQRRLAELGEQVAVHDKARAEMLIADARQAVKDEAPLDRLRPLTADLQQILHGLAASGGVGWLPEPEQRRSRRQRDAGGDDVIGPHPRPGARDLDRAGAICSSTSRIWIACSMVAGLSPTQRMALIGYCRGRRASSCSSPQRL</sequence>
<reference evidence="6" key="1">
    <citation type="journal article" date="2019" name="Int. J. Syst. Evol. Microbiol.">
        <title>The Global Catalogue of Microorganisms (GCM) 10K type strain sequencing project: providing services to taxonomists for standard genome sequencing and annotation.</title>
        <authorList>
            <consortium name="The Broad Institute Genomics Platform"/>
            <consortium name="The Broad Institute Genome Sequencing Center for Infectious Disease"/>
            <person name="Wu L."/>
            <person name="Ma J."/>
        </authorList>
    </citation>
    <scope>NUCLEOTIDE SEQUENCE [LARGE SCALE GENOMIC DNA]</scope>
    <source>
        <strain evidence="6">JCM 17441</strain>
    </source>
</reference>
<keyword evidence="6" id="KW-1185">Reference proteome</keyword>
<evidence type="ECO:0000256" key="2">
    <source>
        <dbReference type="ARBA" id="ARBA00022840"/>
    </source>
</evidence>
<dbReference type="EMBL" id="BAABAT010000040">
    <property type="protein sequence ID" value="GAA4260400.1"/>
    <property type="molecule type" value="Genomic_DNA"/>
</dbReference>
<dbReference type="InterPro" id="IPR013126">
    <property type="entry name" value="Hsp_70_fam"/>
</dbReference>
<protein>
    <recommendedName>
        <fullName evidence="7">Chaperone protein HscA</fullName>
    </recommendedName>
</protein>
<dbReference type="InterPro" id="IPR043129">
    <property type="entry name" value="ATPase_NBD"/>
</dbReference>
<dbReference type="Gene3D" id="1.20.1270.10">
    <property type="match status" value="1"/>
</dbReference>
<keyword evidence="3" id="KW-0143">Chaperone</keyword>
<proteinExistence type="predicted"/>
<keyword evidence="2" id="KW-0067">ATP-binding</keyword>
<evidence type="ECO:0000313" key="6">
    <source>
        <dbReference type="Proteomes" id="UP001500620"/>
    </source>
</evidence>
<feature type="compositionally biased region" description="Basic and acidic residues" evidence="4">
    <location>
        <begin position="142"/>
        <end position="154"/>
    </location>
</feature>
<gene>
    <name evidence="5" type="ORF">GCM10022255_088900</name>
</gene>
<dbReference type="Proteomes" id="UP001500620">
    <property type="component" value="Unassembled WGS sequence"/>
</dbReference>
<evidence type="ECO:0000256" key="4">
    <source>
        <dbReference type="SAM" id="MobiDB-lite"/>
    </source>
</evidence>
<dbReference type="Pfam" id="PF00012">
    <property type="entry name" value="HSP70"/>
    <property type="match status" value="1"/>
</dbReference>
<comment type="caution">
    <text evidence="5">The sequence shown here is derived from an EMBL/GenBank/DDBJ whole genome shotgun (WGS) entry which is preliminary data.</text>
</comment>
<evidence type="ECO:0008006" key="7">
    <source>
        <dbReference type="Google" id="ProtNLM"/>
    </source>
</evidence>
<keyword evidence="1" id="KW-0547">Nucleotide-binding</keyword>
<organism evidence="5 6">
    <name type="scientific">Dactylosporangium darangshiense</name>
    <dbReference type="NCBI Taxonomy" id="579108"/>
    <lineage>
        <taxon>Bacteria</taxon>
        <taxon>Bacillati</taxon>
        <taxon>Actinomycetota</taxon>
        <taxon>Actinomycetes</taxon>
        <taxon>Micromonosporales</taxon>
        <taxon>Micromonosporaceae</taxon>
        <taxon>Dactylosporangium</taxon>
    </lineage>
</organism>